<protein>
    <submittedName>
        <fullName evidence="1">Uncharacterized protein</fullName>
    </submittedName>
</protein>
<keyword evidence="2" id="KW-1185">Reference proteome</keyword>
<dbReference type="EMBL" id="BDSP01000276">
    <property type="protein sequence ID" value="GAX28539.1"/>
    <property type="molecule type" value="Genomic_DNA"/>
</dbReference>
<gene>
    <name evidence="1" type="ORF">FisN_12Hh093</name>
</gene>
<dbReference type="InParanoid" id="A0A1Z5KQI2"/>
<dbReference type="Proteomes" id="UP000198406">
    <property type="component" value="Unassembled WGS sequence"/>
</dbReference>
<proteinExistence type="predicted"/>
<name>A0A1Z5KQI2_FISSO</name>
<dbReference type="OrthoDB" id="6150188at2759"/>
<comment type="caution">
    <text evidence="1">The sequence shown here is derived from an EMBL/GenBank/DDBJ whole genome shotgun (WGS) entry which is preliminary data.</text>
</comment>
<dbReference type="AlphaFoldDB" id="A0A1Z5KQI2"/>
<evidence type="ECO:0000313" key="2">
    <source>
        <dbReference type="Proteomes" id="UP000198406"/>
    </source>
</evidence>
<accession>A0A1Z5KQI2</accession>
<organism evidence="1 2">
    <name type="scientific">Fistulifera solaris</name>
    <name type="common">Oleaginous diatom</name>
    <dbReference type="NCBI Taxonomy" id="1519565"/>
    <lineage>
        <taxon>Eukaryota</taxon>
        <taxon>Sar</taxon>
        <taxon>Stramenopiles</taxon>
        <taxon>Ochrophyta</taxon>
        <taxon>Bacillariophyta</taxon>
        <taxon>Bacillariophyceae</taxon>
        <taxon>Bacillariophycidae</taxon>
        <taxon>Naviculales</taxon>
        <taxon>Naviculaceae</taxon>
        <taxon>Fistulifera</taxon>
    </lineage>
</organism>
<evidence type="ECO:0000313" key="1">
    <source>
        <dbReference type="EMBL" id="GAX28539.1"/>
    </source>
</evidence>
<sequence>MLMATSRAESSSATRFLRSSLAAECTSDDDCRADSQYCSGGLCQEFGFCRDLSDCLNPSNVYNSILCVGYVDCVDNQCGVQCSSDFCPKDQPVAECMASPCSVTLCPASTTCVDYYCGGCNALCFDSKGDLPGGWAGDDSTPVPSLLEEGLDTPVQDEVCKLDDECKDGEYCADGTCLEFGSCSEDVDCFNPSNIYPVIECTGRITCNAEKVCQRNCGENCPEDAPLVHCFEAPCEATSCDEEYVSCVDDYCGGCNAIFYNAQGTQVCIGKEEIGAQAPNCLKMKDCPKTGSWFSRTMCSVKNAVTKARCAL</sequence>
<reference evidence="1 2" key="1">
    <citation type="journal article" date="2015" name="Plant Cell">
        <title>Oil accumulation by the oleaginous diatom Fistulifera solaris as revealed by the genome and transcriptome.</title>
        <authorList>
            <person name="Tanaka T."/>
            <person name="Maeda Y."/>
            <person name="Veluchamy A."/>
            <person name="Tanaka M."/>
            <person name="Abida H."/>
            <person name="Marechal E."/>
            <person name="Bowler C."/>
            <person name="Muto M."/>
            <person name="Sunaga Y."/>
            <person name="Tanaka M."/>
            <person name="Yoshino T."/>
            <person name="Taniguchi T."/>
            <person name="Fukuda Y."/>
            <person name="Nemoto M."/>
            <person name="Matsumoto M."/>
            <person name="Wong P.S."/>
            <person name="Aburatani S."/>
            <person name="Fujibuchi W."/>
        </authorList>
    </citation>
    <scope>NUCLEOTIDE SEQUENCE [LARGE SCALE GENOMIC DNA]</scope>
    <source>
        <strain evidence="1 2">JPCC DA0580</strain>
    </source>
</reference>